<dbReference type="PRINTS" id="PR00413">
    <property type="entry name" value="HADHALOGNASE"/>
</dbReference>
<dbReference type="NCBIfam" id="NF008018">
    <property type="entry name" value="PRK10748.1"/>
    <property type="match status" value="1"/>
</dbReference>
<gene>
    <name evidence="4" type="primary">yigB</name>
    <name evidence="4" type="ORF">K05K4_31280</name>
</gene>
<organism evidence="4">
    <name type="scientific">Vibrio alginolyticus</name>
    <dbReference type="NCBI Taxonomy" id="663"/>
    <lineage>
        <taxon>Bacteria</taxon>
        <taxon>Pseudomonadati</taxon>
        <taxon>Pseudomonadota</taxon>
        <taxon>Gammaproteobacteria</taxon>
        <taxon>Vibrionales</taxon>
        <taxon>Vibrionaceae</taxon>
        <taxon>Vibrio</taxon>
    </lineage>
</organism>
<evidence type="ECO:0000256" key="3">
    <source>
        <dbReference type="ARBA" id="ARBA00022842"/>
    </source>
</evidence>
<evidence type="ECO:0000313" key="4">
    <source>
        <dbReference type="EMBL" id="ARP19871.1"/>
    </source>
</evidence>
<dbReference type="Gene3D" id="3.40.50.1000">
    <property type="entry name" value="HAD superfamily/HAD-like"/>
    <property type="match status" value="1"/>
</dbReference>
<dbReference type="InterPro" id="IPR051400">
    <property type="entry name" value="HAD-like_hydrolase"/>
</dbReference>
<dbReference type="Gene3D" id="1.20.120.1600">
    <property type="match status" value="1"/>
</dbReference>
<dbReference type="NCBIfam" id="TIGR01549">
    <property type="entry name" value="HAD-SF-IA-v1"/>
    <property type="match status" value="1"/>
</dbReference>
<keyword evidence="2 4" id="KW-0378">Hydrolase</keyword>
<dbReference type="GO" id="GO:0016787">
    <property type="term" value="F:hydrolase activity"/>
    <property type="evidence" value="ECO:0007669"/>
    <property type="project" value="UniProtKB-KW"/>
</dbReference>
<comment type="cofactor">
    <cofactor evidence="1">
        <name>Mg(2+)</name>
        <dbReference type="ChEBI" id="CHEBI:18420"/>
    </cofactor>
</comment>
<evidence type="ECO:0000256" key="2">
    <source>
        <dbReference type="ARBA" id="ARBA00022801"/>
    </source>
</evidence>
<dbReference type="PANTHER" id="PTHR46470">
    <property type="entry name" value="N-ACYLNEURAMINATE-9-PHOSPHATASE"/>
    <property type="match status" value="1"/>
</dbReference>
<dbReference type="SFLD" id="SFLDS00003">
    <property type="entry name" value="Haloacid_Dehalogenase"/>
    <property type="match status" value="1"/>
</dbReference>
<dbReference type="InterPro" id="IPR036412">
    <property type="entry name" value="HAD-like_sf"/>
</dbReference>
<proteinExistence type="predicted"/>
<dbReference type="SFLD" id="SFLDG01129">
    <property type="entry name" value="C1.5:_HAD__Beta-PGM__Phosphata"/>
    <property type="match status" value="1"/>
</dbReference>
<sequence>MKFYRRIEPIKAMTFDLDDTLYDNYPVIVRMERELLSWLKHHHPAVAHMNKADWFALKQCVVQQQPELKSDVTLWRLVQLQQAFSQVGYDEDAAHAAAKAAVDVALDWRNRFEVPQQSLDVLEELAQHIPLVAITNGNVDLDRIGLTPYFQQVLKAGPDGLAKPATDMFTKAKRFLDIPAENILHVGDHLTTDVHGAKLAGFAACWFNDMNKNVINHSKTRTLPDIEINSLQPLLTLF</sequence>
<dbReference type="InterPro" id="IPR006439">
    <property type="entry name" value="HAD-SF_hydro_IA"/>
</dbReference>
<dbReference type="EC" id="3.1.3.-" evidence="4"/>
<dbReference type="SUPFAM" id="SSF56784">
    <property type="entry name" value="HAD-like"/>
    <property type="match status" value="1"/>
</dbReference>
<accession>A0A1W6W722</accession>
<evidence type="ECO:0000256" key="1">
    <source>
        <dbReference type="ARBA" id="ARBA00001946"/>
    </source>
</evidence>
<dbReference type="InterPro" id="IPR023214">
    <property type="entry name" value="HAD_sf"/>
</dbReference>
<dbReference type="RefSeq" id="WP_054729585.1">
    <property type="nucleotide sequence ID" value="NZ_CP017889.1"/>
</dbReference>
<name>A0A1W6W722_VIBAL</name>
<protein>
    <submittedName>
        <fullName evidence="4">Flavin mononucleotide phosphatase YigB</fullName>
        <ecNumber evidence="4">3.1.3.-</ecNumber>
    </submittedName>
</protein>
<dbReference type="GO" id="GO:0009231">
    <property type="term" value="P:riboflavin biosynthetic process"/>
    <property type="evidence" value="ECO:0007669"/>
    <property type="project" value="TreeGrafter"/>
</dbReference>
<dbReference type="PANTHER" id="PTHR46470:SF4">
    <property type="entry name" value="5-AMINO-6-(5-PHOSPHO-D-RIBITYLAMINO)URACIL PHOSPHATASE YIGB"/>
    <property type="match status" value="1"/>
</dbReference>
<dbReference type="AlphaFoldDB" id="A0A1W6W722"/>
<reference evidence="4" key="1">
    <citation type="submission" date="2016-10" db="EMBL/GenBank/DDBJ databases">
        <title>The High Quality Genome of Vibrio alginolyticus K01M1.</title>
        <authorList>
            <person name="Wendling C."/>
            <person name="Chibani C.M."/>
            <person name="Hertel R."/>
            <person name="Sproer C."/>
            <person name="Bunk B."/>
            <person name="Overmann J."/>
            <person name="Roth O."/>
            <person name="Liesegang H."/>
        </authorList>
    </citation>
    <scope>NUCLEOTIDE SEQUENCE</scope>
    <source>
        <strain evidence="4">K05K4</strain>
    </source>
</reference>
<keyword evidence="3" id="KW-0460">Magnesium</keyword>
<dbReference type="EMBL" id="CP017902">
    <property type="protein sequence ID" value="ARP19871.1"/>
    <property type="molecule type" value="Genomic_DNA"/>
</dbReference>
<dbReference type="Pfam" id="PF00702">
    <property type="entry name" value="Hydrolase"/>
    <property type="match status" value="1"/>
</dbReference>